<evidence type="ECO:0000313" key="2">
    <source>
        <dbReference type="EMBL" id="EGZ08649.1"/>
    </source>
</evidence>
<organism evidence="2 3">
    <name type="scientific">Phytophthora sojae (strain P6497)</name>
    <name type="common">Soybean stem and root rot agent</name>
    <name type="synonym">Phytophthora megasperma f. sp. glycines</name>
    <dbReference type="NCBI Taxonomy" id="1094619"/>
    <lineage>
        <taxon>Eukaryota</taxon>
        <taxon>Sar</taxon>
        <taxon>Stramenopiles</taxon>
        <taxon>Oomycota</taxon>
        <taxon>Peronosporomycetes</taxon>
        <taxon>Peronosporales</taxon>
        <taxon>Peronosporaceae</taxon>
        <taxon>Phytophthora</taxon>
    </lineage>
</organism>
<protein>
    <submittedName>
        <fullName evidence="2">Uncharacterized protein</fullName>
    </submittedName>
</protein>
<dbReference type="Proteomes" id="UP000002640">
    <property type="component" value="Unassembled WGS sequence"/>
</dbReference>
<feature type="non-terminal residue" evidence="2">
    <location>
        <position position="182"/>
    </location>
</feature>
<sequence length="182" mass="20946">MALRSLLFVDLLRRRSMSSELQFPEPEEAQGLLHDIMEFLDSCEDQHALSGSDSAGPASPGCNQGCSTGSGDRGKRRRGKDYSPEYERRRRERKKAEREALKTHAQQYETQLELLRLRRPVHQTESKWGWVEAATTEEEKRHEAEELNRQLRGLLAQYLSTAQTFKNLLTQNSELVEVSCRV</sequence>
<dbReference type="OMA" id="SCEDQHA"/>
<dbReference type="SMR" id="G5A5P4"/>
<accession>G5A5P4</accession>
<dbReference type="KEGG" id="psoj:PHYSODRAFT_288580"/>
<feature type="region of interest" description="Disordered" evidence="1">
    <location>
        <begin position="47"/>
        <end position="102"/>
    </location>
</feature>
<dbReference type="EMBL" id="JH159160">
    <property type="protein sequence ID" value="EGZ08649.1"/>
    <property type="molecule type" value="Genomic_DNA"/>
</dbReference>
<dbReference type="InParanoid" id="G5A5P4"/>
<dbReference type="GeneID" id="20640641"/>
<name>G5A5P4_PHYSP</name>
<feature type="compositionally biased region" description="Low complexity" evidence="1">
    <location>
        <begin position="50"/>
        <end position="61"/>
    </location>
</feature>
<gene>
    <name evidence="2" type="ORF">PHYSODRAFT_288580</name>
</gene>
<dbReference type="RefSeq" id="XP_009535282.1">
    <property type="nucleotide sequence ID" value="XM_009536987.1"/>
</dbReference>
<reference evidence="2 3" key="1">
    <citation type="journal article" date="2006" name="Science">
        <title>Phytophthora genome sequences uncover evolutionary origins and mechanisms of pathogenesis.</title>
        <authorList>
            <person name="Tyler B.M."/>
            <person name="Tripathy S."/>
            <person name="Zhang X."/>
            <person name="Dehal P."/>
            <person name="Jiang R.H."/>
            <person name="Aerts A."/>
            <person name="Arredondo F.D."/>
            <person name="Baxter L."/>
            <person name="Bensasson D."/>
            <person name="Beynon J.L."/>
            <person name="Chapman J."/>
            <person name="Damasceno C.M."/>
            <person name="Dorrance A.E."/>
            <person name="Dou D."/>
            <person name="Dickerman A.W."/>
            <person name="Dubchak I.L."/>
            <person name="Garbelotto M."/>
            <person name="Gijzen M."/>
            <person name="Gordon S.G."/>
            <person name="Govers F."/>
            <person name="Grunwald N.J."/>
            <person name="Huang W."/>
            <person name="Ivors K.L."/>
            <person name="Jones R.W."/>
            <person name="Kamoun S."/>
            <person name="Krampis K."/>
            <person name="Lamour K.H."/>
            <person name="Lee M.K."/>
            <person name="McDonald W.H."/>
            <person name="Medina M."/>
            <person name="Meijer H.J."/>
            <person name="Nordberg E.K."/>
            <person name="Maclean D.J."/>
            <person name="Ospina-Giraldo M.D."/>
            <person name="Morris P.F."/>
            <person name="Phuntumart V."/>
            <person name="Putnam N.H."/>
            <person name="Rash S."/>
            <person name="Rose J.K."/>
            <person name="Sakihama Y."/>
            <person name="Salamov A.A."/>
            <person name="Savidor A."/>
            <person name="Scheuring C.F."/>
            <person name="Smith B.M."/>
            <person name="Sobral B.W."/>
            <person name="Terry A."/>
            <person name="Torto-Alalibo T.A."/>
            <person name="Win J."/>
            <person name="Xu Z."/>
            <person name="Zhang H."/>
            <person name="Grigoriev I.V."/>
            <person name="Rokhsar D.S."/>
            <person name="Boore J.L."/>
        </authorList>
    </citation>
    <scope>NUCLEOTIDE SEQUENCE [LARGE SCALE GENOMIC DNA]</scope>
    <source>
        <strain evidence="2 3">P6497</strain>
    </source>
</reference>
<evidence type="ECO:0000313" key="3">
    <source>
        <dbReference type="Proteomes" id="UP000002640"/>
    </source>
</evidence>
<evidence type="ECO:0000256" key="1">
    <source>
        <dbReference type="SAM" id="MobiDB-lite"/>
    </source>
</evidence>
<dbReference type="AlphaFoldDB" id="G5A5P4"/>
<keyword evidence="3" id="KW-1185">Reference proteome</keyword>
<proteinExistence type="predicted"/>
<feature type="compositionally biased region" description="Basic and acidic residues" evidence="1">
    <location>
        <begin position="80"/>
        <end position="102"/>
    </location>
</feature>